<dbReference type="EMBL" id="JAULSR010000010">
    <property type="protein sequence ID" value="KAK0610537.1"/>
    <property type="molecule type" value="Genomic_DNA"/>
</dbReference>
<proteinExistence type="predicted"/>
<protein>
    <submittedName>
        <fullName evidence="2">Uncharacterized protein</fullName>
    </submittedName>
</protein>
<dbReference type="Proteomes" id="UP001174934">
    <property type="component" value="Unassembled WGS sequence"/>
</dbReference>
<feature type="signal peptide" evidence="1">
    <location>
        <begin position="1"/>
        <end position="25"/>
    </location>
</feature>
<sequence length="242" mass="26426">MRLRFSSATLLLFGGWSLLAGTALADDSGDNDGEELRPNFAAPRPWHEEGTFKHTSKYYNFPTYHELNDTALSYAAKCLADFCESNTFVAKKSGKIRCSVPGEVQGEKTVAYLCNFSNFNTRCSAPMVANSLLRLRESGSKTGYVNISGGKGHEMRFGYETHCGGGGKCGAHYDPVSSTCDYYSGDFRAAGYQYDQVIIPRPIVAEQDFEFKGNEWAEDPTPAAKNTIAYPTVNPAIATAAD</sequence>
<comment type="caution">
    <text evidence="2">The sequence shown here is derived from an EMBL/GenBank/DDBJ whole genome shotgun (WGS) entry which is preliminary data.</text>
</comment>
<keyword evidence="1" id="KW-0732">Signal</keyword>
<evidence type="ECO:0000256" key="1">
    <source>
        <dbReference type="SAM" id="SignalP"/>
    </source>
</evidence>
<evidence type="ECO:0000313" key="2">
    <source>
        <dbReference type="EMBL" id="KAK0610537.1"/>
    </source>
</evidence>
<gene>
    <name evidence="2" type="ORF">B0T17DRAFT_621008</name>
</gene>
<feature type="chain" id="PRO_5041425892" evidence="1">
    <location>
        <begin position="26"/>
        <end position="242"/>
    </location>
</feature>
<name>A0AA39TGW3_9PEZI</name>
<accession>A0AA39TGW3</accession>
<reference evidence="2" key="1">
    <citation type="submission" date="2023-06" db="EMBL/GenBank/DDBJ databases">
        <title>Genome-scale phylogeny and comparative genomics of the fungal order Sordariales.</title>
        <authorList>
            <consortium name="Lawrence Berkeley National Laboratory"/>
            <person name="Hensen N."/>
            <person name="Bonometti L."/>
            <person name="Westerberg I."/>
            <person name="Brannstrom I.O."/>
            <person name="Guillou S."/>
            <person name="Cros-Aarteil S."/>
            <person name="Calhoun S."/>
            <person name="Haridas S."/>
            <person name="Kuo A."/>
            <person name="Mondo S."/>
            <person name="Pangilinan J."/>
            <person name="Riley R."/>
            <person name="LaButti K."/>
            <person name="Andreopoulos B."/>
            <person name="Lipzen A."/>
            <person name="Chen C."/>
            <person name="Yanf M."/>
            <person name="Daum C."/>
            <person name="Ng V."/>
            <person name="Clum A."/>
            <person name="Steindorff A."/>
            <person name="Ohm R."/>
            <person name="Martin F."/>
            <person name="Silar P."/>
            <person name="Natvig D."/>
            <person name="Lalanne C."/>
            <person name="Gautier V."/>
            <person name="Ament-velasquez S.L."/>
            <person name="Kruys A."/>
            <person name="Hutchinson M.I."/>
            <person name="Powell A.J."/>
            <person name="Barry K."/>
            <person name="Miller A.N."/>
            <person name="Grigoriev I.V."/>
            <person name="Debuchy R."/>
            <person name="Gladieux P."/>
            <person name="Thoren M.H."/>
            <person name="Johannesson H."/>
        </authorList>
    </citation>
    <scope>NUCLEOTIDE SEQUENCE</scope>
    <source>
        <strain evidence="2">SMH3391-2</strain>
    </source>
</reference>
<evidence type="ECO:0000313" key="3">
    <source>
        <dbReference type="Proteomes" id="UP001174934"/>
    </source>
</evidence>
<organism evidence="2 3">
    <name type="scientific">Bombardia bombarda</name>
    <dbReference type="NCBI Taxonomy" id="252184"/>
    <lineage>
        <taxon>Eukaryota</taxon>
        <taxon>Fungi</taxon>
        <taxon>Dikarya</taxon>
        <taxon>Ascomycota</taxon>
        <taxon>Pezizomycotina</taxon>
        <taxon>Sordariomycetes</taxon>
        <taxon>Sordariomycetidae</taxon>
        <taxon>Sordariales</taxon>
        <taxon>Lasiosphaeriaceae</taxon>
        <taxon>Bombardia</taxon>
    </lineage>
</organism>
<dbReference type="AlphaFoldDB" id="A0AA39TGW3"/>
<keyword evidence="3" id="KW-1185">Reference proteome</keyword>